<gene>
    <name evidence="1" type="ORF">V7S43_014569</name>
</gene>
<evidence type="ECO:0000313" key="2">
    <source>
        <dbReference type="Proteomes" id="UP001632037"/>
    </source>
</evidence>
<dbReference type="Proteomes" id="UP001632037">
    <property type="component" value="Unassembled WGS sequence"/>
</dbReference>
<keyword evidence="2" id="KW-1185">Reference proteome</keyword>
<dbReference type="EMBL" id="JBIMZQ010000041">
    <property type="protein sequence ID" value="KAL3660416.1"/>
    <property type="molecule type" value="Genomic_DNA"/>
</dbReference>
<accession>A0ABD3F429</accession>
<sequence length="91" mass="10108">MVHLRFLPKSLPFTRLQNCMATAAKHTVAVQRTRLAYADTIGDEHRRGKLLGLGPLLHRLDNFGGAVAEKLVICCGVKVDIKVKLTNNMVR</sequence>
<dbReference type="AlphaFoldDB" id="A0ABD3F429"/>
<name>A0ABD3F429_9STRA</name>
<evidence type="ECO:0000313" key="1">
    <source>
        <dbReference type="EMBL" id="KAL3660416.1"/>
    </source>
</evidence>
<protein>
    <submittedName>
        <fullName evidence="1">Uncharacterized protein</fullName>
    </submittedName>
</protein>
<comment type="caution">
    <text evidence="1">The sequence shown here is derived from an EMBL/GenBank/DDBJ whole genome shotgun (WGS) entry which is preliminary data.</text>
</comment>
<reference evidence="1 2" key="1">
    <citation type="submission" date="2024-09" db="EMBL/GenBank/DDBJ databases">
        <title>Genome sequencing and assembly of Phytophthora oleae, isolate VK10A, causative agent of rot of olive drupes.</title>
        <authorList>
            <person name="Conti Taguali S."/>
            <person name="Riolo M."/>
            <person name="La Spada F."/>
            <person name="Cacciola S.O."/>
            <person name="Dionisio G."/>
        </authorList>
    </citation>
    <scope>NUCLEOTIDE SEQUENCE [LARGE SCALE GENOMIC DNA]</scope>
    <source>
        <strain evidence="1 2">VK10A</strain>
    </source>
</reference>
<organism evidence="1 2">
    <name type="scientific">Phytophthora oleae</name>
    <dbReference type="NCBI Taxonomy" id="2107226"/>
    <lineage>
        <taxon>Eukaryota</taxon>
        <taxon>Sar</taxon>
        <taxon>Stramenopiles</taxon>
        <taxon>Oomycota</taxon>
        <taxon>Peronosporomycetes</taxon>
        <taxon>Peronosporales</taxon>
        <taxon>Peronosporaceae</taxon>
        <taxon>Phytophthora</taxon>
    </lineage>
</organism>
<proteinExistence type="predicted"/>